<dbReference type="EMBL" id="MVIL01000988">
    <property type="protein sequence ID" value="ORB75347.1"/>
    <property type="molecule type" value="Genomic_DNA"/>
</dbReference>
<protein>
    <submittedName>
        <fullName evidence="1">Type VII secretion-associated serine protease mycosin</fullName>
    </submittedName>
</protein>
<keyword evidence="1" id="KW-0645">Protease</keyword>
<proteinExistence type="predicted"/>
<organism evidence="1 2">
    <name type="scientific">Mycobacterium timonense</name>
    <dbReference type="NCBI Taxonomy" id="701043"/>
    <lineage>
        <taxon>Bacteria</taxon>
        <taxon>Bacillati</taxon>
        <taxon>Actinomycetota</taxon>
        <taxon>Actinomycetes</taxon>
        <taxon>Mycobacteriales</taxon>
        <taxon>Mycobacteriaceae</taxon>
        <taxon>Mycobacterium</taxon>
        <taxon>Mycobacterium avium complex (MAC)</taxon>
    </lineage>
</organism>
<evidence type="ECO:0000313" key="2">
    <source>
        <dbReference type="Proteomes" id="UP000192847"/>
    </source>
</evidence>
<keyword evidence="2" id="KW-1185">Reference proteome</keyword>
<keyword evidence="1" id="KW-0378">Hydrolase</keyword>
<comment type="caution">
    <text evidence="1">The sequence shown here is derived from an EMBL/GenBank/DDBJ whole genome shotgun (WGS) entry which is preliminary data.</text>
</comment>
<dbReference type="Proteomes" id="UP000192847">
    <property type="component" value="Unassembled WGS sequence"/>
</dbReference>
<evidence type="ECO:0000313" key="1">
    <source>
        <dbReference type="EMBL" id="ORB75347.1"/>
    </source>
</evidence>
<sequence>MAALGSAPPAAAIAPPTIDLAADIAPPDADPAPALPMKQNTVCATSAVLADSQFNTIPASDVFGVGELHNFARGDGQVVAVIDSGVQPVTRLA</sequence>
<feature type="non-terminal residue" evidence="1">
    <location>
        <position position="93"/>
    </location>
</feature>
<dbReference type="GO" id="GO:0006508">
    <property type="term" value="P:proteolysis"/>
    <property type="evidence" value="ECO:0007669"/>
    <property type="project" value="UniProtKB-KW"/>
</dbReference>
<gene>
    <name evidence="1" type="ORF">BST46_30730</name>
</gene>
<name>A0ABX3TC06_9MYCO</name>
<accession>A0ABX3TC06</accession>
<reference evidence="1 2" key="1">
    <citation type="submission" date="2017-02" db="EMBL/GenBank/DDBJ databases">
        <title>The new phylogeny of genus Mycobacterium.</title>
        <authorList>
            <person name="Tortoli E."/>
            <person name="Trovato A."/>
            <person name="Cirillo D.M."/>
        </authorList>
    </citation>
    <scope>NUCLEOTIDE SEQUENCE [LARGE SCALE GENOMIC DNA]</scope>
    <source>
        <strain evidence="1 2">CCUG 56329</strain>
    </source>
</reference>
<dbReference type="GO" id="GO:0008233">
    <property type="term" value="F:peptidase activity"/>
    <property type="evidence" value="ECO:0007669"/>
    <property type="project" value="UniProtKB-KW"/>
</dbReference>